<accession>A0A6U3CNB3</accession>
<gene>
    <name evidence="2" type="ORF">APAL1065_LOCUS21036</name>
    <name evidence="3" type="ORF">APAL1065_LOCUS21037</name>
</gene>
<name>A0A6U3CNB3_9STRA</name>
<feature type="region of interest" description="Disordered" evidence="1">
    <location>
        <begin position="71"/>
        <end position="93"/>
    </location>
</feature>
<proteinExistence type="predicted"/>
<dbReference type="EMBL" id="HBHT01031299">
    <property type="protein sequence ID" value="CAD9983279.1"/>
    <property type="molecule type" value="Transcribed_RNA"/>
</dbReference>
<evidence type="ECO:0000313" key="3">
    <source>
        <dbReference type="EMBL" id="CAD9983280.1"/>
    </source>
</evidence>
<sequence length="105" mass="11339">MAGPTSTCALLHIENGGETSNVWDNMFEEQLSLQRAGRCCLRVDCLSFVFNYNDTVEAILCFLKDNGLVGSGKRLNPAGERSTTGNDPETKKAKVAQNDLVVVGS</sequence>
<evidence type="ECO:0000256" key="1">
    <source>
        <dbReference type="SAM" id="MobiDB-lite"/>
    </source>
</evidence>
<organism evidence="3">
    <name type="scientific">Entomoneis paludosa</name>
    <dbReference type="NCBI Taxonomy" id="265537"/>
    <lineage>
        <taxon>Eukaryota</taxon>
        <taxon>Sar</taxon>
        <taxon>Stramenopiles</taxon>
        <taxon>Ochrophyta</taxon>
        <taxon>Bacillariophyta</taxon>
        <taxon>Bacillariophyceae</taxon>
        <taxon>Bacillariophycidae</taxon>
        <taxon>Entomoneidaceae</taxon>
        <taxon>Entomoneis</taxon>
    </lineage>
</organism>
<evidence type="ECO:0000313" key="2">
    <source>
        <dbReference type="EMBL" id="CAD9983279.1"/>
    </source>
</evidence>
<dbReference type="EMBL" id="HBHT01031300">
    <property type="protein sequence ID" value="CAD9983280.1"/>
    <property type="molecule type" value="Transcribed_RNA"/>
</dbReference>
<reference evidence="3" key="1">
    <citation type="submission" date="2021-01" db="EMBL/GenBank/DDBJ databases">
        <authorList>
            <person name="Corre E."/>
            <person name="Pelletier E."/>
            <person name="Niang G."/>
            <person name="Scheremetjew M."/>
            <person name="Finn R."/>
            <person name="Kale V."/>
            <person name="Holt S."/>
            <person name="Cochrane G."/>
            <person name="Meng A."/>
            <person name="Brown T."/>
            <person name="Cohen L."/>
        </authorList>
    </citation>
    <scope>NUCLEOTIDE SEQUENCE</scope>
    <source>
        <strain evidence="3">CCMP125</strain>
    </source>
</reference>
<dbReference type="AlphaFoldDB" id="A0A6U3CNB3"/>
<protein>
    <submittedName>
        <fullName evidence="3">Uncharacterized protein</fullName>
    </submittedName>
</protein>